<evidence type="ECO:0000313" key="8">
    <source>
        <dbReference type="EMBL" id="KEO58012.1"/>
    </source>
</evidence>
<sequence>MFRNSISRLIISLQSLLLIGFVSVTGVLAFISWHDSDNASEILNATRADQLLFSAVLGVRQQISGTQTALVSQDDPTGAFARTRAIADQSFDTAMAALEDVEVDGVDKYISDLQAAWAEQNRLEENIDALAKRPKDQRSVPEVKEWSDSVRNVVDTILGVSLAVGNDVRLLDPFVGEMIQVRRAAWMVRDKFGSQCSLLRPNVSKNEPLSPESFARWNQLKGGYQLMWDEIDSVMARPGIPQRLLNEVKAAESATTSAQTQLDALYTGLNGGTAPAMPPTEYTALCNGPFDQIVEIGHTAMKEAVLSAESKKASANIGLVTVSIGLVIALGLSAIAIASVLRRFSTPIGHLMADVERLSQADYKTKVTETGTPDELGRLAEALEELRKNALQTEELRQAQQKAQQEQIEKGKKLAEAVSAFEQGSARIVQAVRHASGDMQGNAEQLSTIAENTDQRTQVVAKASGEASGNVQTVAAASEELSASIIEVNQQINGSSRMANDAVDEVEQTNQSFSDLKEAAEKIGEVVELIQNIASQTNLLALNATIEAARAGDAGKGFAVVANEVKTLATQTHKATEEISGQIGGMQTAVGLCIEAITGIGTKIHTINEAISAIAAATEEQSSATQEIARNVQHAATGTSEVSDNIASVTEMARDTRQMSAEVLKASSELSSQADALGREVEEFLSRVRGI</sequence>
<dbReference type="Pfam" id="PF00672">
    <property type="entry name" value="HAMP"/>
    <property type="match status" value="1"/>
</dbReference>
<gene>
    <name evidence="8" type="ORF">SMB34_16010</name>
</gene>
<comment type="caution">
    <text evidence="8">The sequence shown here is derived from an EMBL/GenBank/DDBJ whole genome shotgun (WGS) entry which is preliminary data.</text>
</comment>
<evidence type="ECO:0000256" key="2">
    <source>
        <dbReference type="ARBA" id="ARBA00029447"/>
    </source>
</evidence>
<proteinExistence type="inferred from homology"/>
<dbReference type="Pfam" id="PF00015">
    <property type="entry name" value="MCPsignal"/>
    <property type="match status" value="1"/>
</dbReference>
<dbReference type="InterPro" id="IPR003660">
    <property type="entry name" value="HAMP_dom"/>
</dbReference>
<dbReference type="SUPFAM" id="SSF58104">
    <property type="entry name" value="Methyl-accepting chemotaxis protein (MCP) signaling domain"/>
    <property type="match status" value="1"/>
</dbReference>
<evidence type="ECO:0008006" key="10">
    <source>
        <dbReference type="Google" id="ProtNLM"/>
    </source>
</evidence>
<evidence type="ECO:0000259" key="7">
    <source>
        <dbReference type="PROSITE" id="PS50885"/>
    </source>
</evidence>
<dbReference type="EMBL" id="AUNC01000011">
    <property type="protein sequence ID" value="KEO58012.1"/>
    <property type="molecule type" value="Genomic_DNA"/>
</dbReference>
<dbReference type="PROSITE" id="PS50885">
    <property type="entry name" value="HAMP"/>
    <property type="match status" value="1"/>
</dbReference>
<dbReference type="InterPro" id="IPR004089">
    <property type="entry name" value="MCPsignal_dom"/>
</dbReference>
<dbReference type="Gene3D" id="1.10.287.950">
    <property type="entry name" value="Methyl-accepting chemotaxis protein"/>
    <property type="match status" value="1"/>
</dbReference>
<dbReference type="Gene3D" id="6.10.340.10">
    <property type="match status" value="1"/>
</dbReference>
<keyword evidence="5" id="KW-1133">Transmembrane helix</keyword>
<dbReference type="PRINTS" id="PR00260">
    <property type="entry name" value="CHEMTRNSDUCR"/>
</dbReference>
<keyword evidence="5" id="KW-0812">Transmembrane</keyword>
<evidence type="ECO:0000256" key="5">
    <source>
        <dbReference type="SAM" id="Phobius"/>
    </source>
</evidence>
<protein>
    <recommendedName>
        <fullName evidence="10">Methyl-accepting chemotaxis protein</fullName>
    </recommendedName>
</protein>
<keyword evidence="9" id="KW-1185">Reference proteome</keyword>
<accession>A0ABR4TS72</accession>
<dbReference type="PROSITE" id="PS50111">
    <property type="entry name" value="CHEMOTAXIS_TRANSDUC_2"/>
    <property type="match status" value="1"/>
</dbReference>
<feature type="domain" description="HAMP" evidence="7">
    <location>
        <begin position="342"/>
        <end position="395"/>
    </location>
</feature>
<dbReference type="PANTHER" id="PTHR32089:SF112">
    <property type="entry name" value="LYSOZYME-LIKE PROTEIN-RELATED"/>
    <property type="match status" value="1"/>
</dbReference>
<keyword evidence="1 3" id="KW-0807">Transducer</keyword>
<feature type="transmembrane region" description="Helical" evidence="5">
    <location>
        <begin position="317"/>
        <end position="341"/>
    </location>
</feature>
<dbReference type="CDD" id="cd06225">
    <property type="entry name" value="HAMP"/>
    <property type="match status" value="1"/>
</dbReference>
<dbReference type="PANTHER" id="PTHR32089">
    <property type="entry name" value="METHYL-ACCEPTING CHEMOTAXIS PROTEIN MCPB"/>
    <property type="match status" value="1"/>
</dbReference>
<feature type="domain" description="Methyl-accepting transducer" evidence="6">
    <location>
        <begin position="428"/>
        <end position="671"/>
    </location>
</feature>
<organism evidence="8 9">
    <name type="scientific">Thalassospira permensis NBRC 106175</name>
    <dbReference type="NCBI Taxonomy" id="1353532"/>
    <lineage>
        <taxon>Bacteria</taxon>
        <taxon>Pseudomonadati</taxon>
        <taxon>Pseudomonadota</taxon>
        <taxon>Alphaproteobacteria</taxon>
        <taxon>Rhodospirillales</taxon>
        <taxon>Thalassospiraceae</taxon>
        <taxon>Thalassospira</taxon>
    </lineage>
</organism>
<keyword evidence="4" id="KW-0175">Coiled coil</keyword>
<dbReference type="Proteomes" id="UP000027463">
    <property type="component" value="Unassembled WGS sequence"/>
</dbReference>
<keyword evidence="5" id="KW-0472">Membrane</keyword>
<evidence type="ECO:0000256" key="3">
    <source>
        <dbReference type="PROSITE-ProRule" id="PRU00284"/>
    </source>
</evidence>
<evidence type="ECO:0000256" key="4">
    <source>
        <dbReference type="SAM" id="Coils"/>
    </source>
</evidence>
<comment type="similarity">
    <text evidence="2">Belongs to the methyl-accepting chemotaxis (MCP) protein family.</text>
</comment>
<dbReference type="SMART" id="SM00304">
    <property type="entry name" value="HAMP"/>
    <property type="match status" value="1"/>
</dbReference>
<reference evidence="8 9" key="1">
    <citation type="submission" date="2013-07" db="EMBL/GenBank/DDBJ databases">
        <title>Thalassospira permensis NBRC 106175 Genome Sequencing.</title>
        <authorList>
            <person name="Lai Q."/>
            <person name="Shao Z."/>
        </authorList>
    </citation>
    <scope>NUCLEOTIDE SEQUENCE [LARGE SCALE GENOMIC DNA]</scope>
    <source>
        <strain evidence="8 9">NBRC 106175</strain>
    </source>
</reference>
<dbReference type="InterPro" id="IPR004090">
    <property type="entry name" value="Chemotax_Me-accpt_rcpt"/>
</dbReference>
<name>A0ABR4TS72_9PROT</name>
<evidence type="ECO:0000313" key="9">
    <source>
        <dbReference type="Proteomes" id="UP000027463"/>
    </source>
</evidence>
<dbReference type="SMART" id="SM00283">
    <property type="entry name" value="MA"/>
    <property type="match status" value="1"/>
</dbReference>
<evidence type="ECO:0000259" key="6">
    <source>
        <dbReference type="PROSITE" id="PS50111"/>
    </source>
</evidence>
<feature type="coiled-coil region" evidence="4">
    <location>
        <begin position="376"/>
        <end position="416"/>
    </location>
</feature>
<evidence type="ECO:0000256" key="1">
    <source>
        <dbReference type="ARBA" id="ARBA00023224"/>
    </source>
</evidence>
<dbReference type="RefSeq" id="WP_037988833.1">
    <property type="nucleotide sequence ID" value="NZ_AUNC01000011.1"/>
</dbReference>